<feature type="transmembrane region" description="Helical" evidence="1">
    <location>
        <begin position="366"/>
        <end position="385"/>
    </location>
</feature>
<dbReference type="RefSeq" id="WP_290355471.1">
    <property type="nucleotide sequence ID" value="NZ_JAUFPT010000023.1"/>
</dbReference>
<name>A0ABT8AL20_9HYPH</name>
<feature type="transmembrane region" description="Helical" evidence="1">
    <location>
        <begin position="93"/>
        <end position="112"/>
    </location>
</feature>
<proteinExistence type="predicted"/>
<keyword evidence="1" id="KW-0472">Membrane</keyword>
<keyword evidence="1" id="KW-1133">Transmembrane helix</keyword>
<feature type="transmembrane region" description="Helical" evidence="1">
    <location>
        <begin position="24"/>
        <end position="42"/>
    </location>
</feature>
<dbReference type="EMBL" id="JAUFPT010000023">
    <property type="protein sequence ID" value="MDN3570607.1"/>
    <property type="molecule type" value="Genomic_DNA"/>
</dbReference>
<evidence type="ECO:0000313" key="3">
    <source>
        <dbReference type="Proteomes" id="UP001244297"/>
    </source>
</evidence>
<keyword evidence="3" id="KW-1185">Reference proteome</keyword>
<comment type="caution">
    <text evidence="2">The sequence shown here is derived from an EMBL/GenBank/DDBJ whole genome shotgun (WGS) entry which is preliminary data.</text>
</comment>
<evidence type="ECO:0000256" key="1">
    <source>
        <dbReference type="SAM" id="Phobius"/>
    </source>
</evidence>
<feature type="transmembrane region" description="Helical" evidence="1">
    <location>
        <begin position="48"/>
        <end position="73"/>
    </location>
</feature>
<reference evidence="3" key="1">
    <citation type="journal article" date="2019" name="Int. J. Syst. Evol. Microbiol.">
        <title>The Global Catalogue of Microorganisms (GCM) 10K type strain sequencing project: providing services to taxonomists for standard genome sequencing and annotation.</title>
        <authorList>
            <consortium name="The Broad Institute Genomics Platform"/>
            <consortium name="The Broad Institute Genome Sequencing Center for Infectious Disease"/>
            <person name="Wu L."/>
            <person name="Ma J."/>
        </authorList>
    </citation>
    <scope>NUCLEOTIDE SEQUENCE [LARGE SCALE GENOMIC DNA]</scope>
    <source>
        <strain evidence="3">CECT 7806</strain>
    </source>
</reference>
<dbReference type="Proteomes" id="UP001244297">
    <property type="component" value="Unassembled WGS sequence"/>
</dbReference>
<feature type="transmembrane region" description="Helical" evidence="1">
    <location>
        <begin position="215"/>
        <end position="235"/>
    </location>
</feature>
<feature type="transmembrane region" description="Helical" evidence="1">
    <location>
        <begin position="300"/>
        <end position="318"/>
    </location>
</feature>
<feature type="transmembrane region" description="Helical" evidence="1">
    <location>
        <begin position="277"/>
        <end position="293"/>
    </location>
</feature>
<sequence>MSTASNASAPVAPLGGLPAPLRRAVLATAGIVLLATGIELLFGLRPGIATVFFLGDLRILLALVALLLAAAVWRPAAVLAAWARPAAYRRRTILLTAILAGAVCLAGTHLIFETYLLSYDEVMAAFDAEIFRSGRLIAPLRPEWQGYQHALAPSFLLPVPGEVAWVSAYLPVNAALRALVASAASPILTGPLLLVIAVLALNGIGRRLWPDRPDAALVATLLLVTAPQVLVTAMTPYAMTAHLAFNLVWLWLFLRGGVLGHAGAAATGVLACGLHQVVFHPLFAAPFIALTLLERRWRLAAFYLAVYAAAGLAWILYWQVLLAMSGTGAADATTVGAGLYLRRVTALLGAFDPSTFDLMTKNTLRFVAWQSPLLLPLAGLAWPALRRGERIACALAAGIGLTLVTVTVLLPFQGHGWGYRYLHGLVGSACLLAGRGWIAVTERAGASQLTAARGTVAGSCLVAVLILVPIRAHDVHEFVAPYAAAYRAIASTDADIVALRAGETLYGRDLVRNDPFLRNRPIIVLLDDLDAAHRNALCGRGTIFEFGASEAQAFGIAGHYRGDPAAATQDELPCTTGRVRHR</sequence>
<accession>A0ABT8AL20</accession>
<feature type="transmembrane region" description="Helical" evidence="1">
    <location>
        <begin position="247"/>
        <end position="271"/>
    </location>
</feature>
<gene>
    <name evidence="2" type="ORF">QWZ18_08225</name>
</gene>
<feature type="transmembrane region" description="Helical" evidence="1">
    <location>
        <begin position="392"/>
        <end position="412"/>
    </location>
</feature>
<evidence type="ECO:0000313" key="2">
    <source>
        <dbReference type="EMBL" id="MDN3570607.1"/>
    </source>
</evidence>
<keyword evidence="1" id="KW-0812">Transmembrane</keyword>
<organism evidence="2 3">
    <name type="scientific">Methylobacterium longum</name>
    <dbReference type="NCBI Taxonomy" id="767694"/>
    <lineage>
        <taxon>Bacteria</taxon>
        <taxon>Pseudomonadati</taxon>
        <taxon>Pseudomonadota</taxon>
        <taxon>Alphaproteobacteria</taxon>
        <taxon>Hyphomicrobiales</taxon>
        <taxon>Methylobacteriaceae</taxon>
        <taxon>Methylobacterium</taxon>
    </lineage>
</organism>
<evidence type="ECO:0008006" key="4">
    <source>
        <dbReference type="Google" id="ProtNLM"/>
    </source>
</evidence>
<protein>
    <recommendedName>
        <fullName evidence="4">Glycosyltransferase RgtA/B/C/D-like domain-containing protein</fullName>
    </recommendedName>
</protein>